<dbReference type="EMBL" id="KB467931">
    <property type="protein sequence ID" value="PCH37405.1"/>
    <property type="molecule type" value="Genomic_DNA"/>
</dbReference>
<dbReference type="AlphaFoldDB" id="A0A2H3J6Y2"/>
<keyword evidence="2" id="KW-1185">Reference proteome</keyword>
<gene>
    <name evidence="1" type="ORF">WOLCODRAFT_29082</name>
</gene>
<accession>A0A2H3J6Y2</accession>
<sequence>MTSTILMGLRRRWKSDSKVQAHWMRERENLSKTEFNLRRPPSGNAIRPFLILSGVLILHVRGF</sequence>
<protein>
    <submittedName>
        <fullName evidence="1">Uncharacterized protein</fullName>
    </submittedName>
</protein>
<organism evidence="1 2">
    <name type="scientific">Wolfiporia cocos (strain MD-104)</name>
    <name type="common">Brown rot fungus</name>
    <dbReference type="NCBI Taxonomy" id="742152"/>
    <lineage>
        <taxon>Eukaryota</taxon>
        <taxon>Fungi</taxon>
        <taxon>Dikarya</taxon>
        <taxon>Basidiomycota</taxon>
        <taxon>Agaricomycotina</taxon>
        <taxon>Agaricomycetes</taxon>
        <taxon>Polyporales</taxon>
        <taxon>Phaeolaceae</taxon>
        <taxon>Wolfiporia</taxon>
    </lineage>
</organism>
<name>A0A2H3J6Y2_WOLCO</name>
<evidence type="ECO:0000313" key="1">
    <source>
        <dbReference type="EMBL" id="PCH37405.1"/>
    </source>
</evidence>
<evidence type="ECO:0000313" key="2">
    <source>
        <dbReference type="Proteomes" id="UP000218811"/>
    </source>
</evidence>
<reference evidence="1 2" key="1">
    <citation type="journal article" date="2012" name="Science">
        <title>The Paleozoic origin of enzymatic lignin decomposition reconstructed from 31 fungal genomes.</title>
        <authorList>
            <person name="Floudas D."/>
            <person name="Binder M."/>
            <person name="Riley R."/>
            <person name="Barry K."/>
            <person name="Blanchette R.A."/>
            <person name="Henrissat B."/>
            <person name="Martinez A.T."/>
            <person name="Otillar R."/>
            <person name="Spatafora J.W."/>
            <person name="Yadav J.S."/>
            <person name="Aerts A."/>
            <person name="Benoit I."/>
            <person name="Boyd A."/>
            <person name="Carlson A."/>
            <person name="Copeland A."/>
            <person name="Coutinho P.M."/>
            <person name="de Vries R.P."/>
            <person name="Ferreira P."/>
            <person name="Findley K."/>
            <person name="Foster B."/>
            <person name="Gaskell J."/>
            <person name="Glotzer D."/>
            <person name="Gorecki P."/>
            <person name="Heitman J."/>
            <person name="Hesse C."/>
            <person name="Hori C."/>
            <person name="Igarashi K."/>
            <person name="Jurgens J.A."/>
            <person name="Kallen N."/>
            <person name="Kersten P."/>
            <person name="Kohler A."/>
            <person name="Kuees U."/>
            <person name="Kumar T.K.A."/>
            <person name="Kuo A."/>
            <person name="LaButti K."/>
            <person name="Larrondo L.F."/>
            <person name="Lindquist E."/>
            <person name="Ling A."/>
            <person name="Lombard V."/>
            <person name="Lucas S."/>
            <person name="Lundell T."/>
            <person name="Martin R."/>
            <person name="McLaughlin D.J."/>
            <person name="Morgenstern I."/>
            <person name="Morin E."/>
            <person name="Murat C."/>
            <person name="Nagy L.G."/>
            <person name="Nolan M."/>
            <person name="Ohm R.A."/>
            <person name="Patyshakuliyeva A."/>
            <person name="Rokas A."/>
            <person name="Ruiz-Duenas F.J."/>
            <person name="Sabat G."/>
            <person name="Salamov A."/>
            <person name="Samejima M."/>
            <person name="Schmutz J."/>
            <person name="Slot J.C."/>
            <person name="St John F."/>
            <person name="Stenlid J."/>
            <person name="Sun H."/>
            <person name="Sun S."/>
            <person name="Syed K."/>
            <person name="Tsang A."/>
            <person name="Wiebenga A."/>
            <person name="Young D."/>
            <person name="Pisabarro A."/>
            <person name="Eastwood D.C."/>
            <person name="Martin F."/>
            <person name="Cullen D."/>
            <person name="Grigoriev I.V."/>
            <person name="Hibbett D.S."/>
        </authorList>
    </citation>
    <scope>NUCLEOTIDE SEQUENCE [LARGE SCALE GENOMIC DNA]</scope>
    <source>
        <strain evidence="1 2">MD-104</strain>
    </source>
</reference>
<proteinExistence type="predicted"/>
<dbReference type="Proteomes" id="UP000218811">
    <property type="component" value="Unassembled WGS sequence"/>
</dbReference>